<organism evidence="1">
    <name type="scientific">Aphanomyces invadans</name>
    <dbReference type="NCBI Taxonomy" id="157072"/>
    <lineage>
        <taxon>Eukaryota</taxon>
        <taxon>Sar</taxon>
        <taxon>Stramenopiles</taxon>
        <taxon>Oomycota</taxon>
        <taxon>Saprolegniomycetes</taxon>
        <taxon>Saprolegniales</taxon>
        <taxon>Verrucalvaceae</taxon>
        <taxon>Aphanomyces</taxon>
    </lineage>
</organism>
<dbReference type="VEuPathDB" id="FungiDB:H310_03907"/>
<dbReference type="GO" id="GO:0003676">
    <property type="term" value="F:nucleic acid binding"/>
    <property type="evidence" value="ECO:0007669"/>
    <property type="project" value="InterPro"/>
</dbReference>
<dbReference type="GeneID" id="20080957"/>
<dbReference type="EMBL" id="KI913957">
    <property type="protein sequence ID" value="ETW04759.1"/>
    <property type="molecule type" value="Genomic_DNA"/>
</dbReference>
<dbReference type="Gene3D" id="3.30.420.10">
    <property type="entry name" value="Ribonuclease H-like superfamily/Ribonuclease H"/>
    <property type="match status" value="2"/>
</dbReference>
<sequence>MVNAVPHSQRSTLRDISEATGLSLGTLSRNLKAGIIQRRSSRLKPLLTDANKLARVASSAVNLAECQFDDMWDVVHPDEKWFNADKDRRKKFVIRCQPPNSPDLNVLDLGFCASIQVLQYKMVSSSIDDVIFSTLTAFDHLSVDMLENVFLSLQAVMRLVLEHQCDNHFKLPHLRKDALRLAGNLMANVAYPVFLLHESDMYTYLQHHGIPSLE</sequence>
<protein>
    <submittedName>
        <fullName evidence="1">Uncharacterized protein</fullName>
    </submittedName>
</protein>
<gene>
    <name evidence="1" type="ORF">H310_03907</name>
</gene>
<dbReference type="AlphaFoldDB" id="A0A024UEQ6"/>
<accession>A0A024UEQ6</accession>
<dbReference type="InterPro" id="IPR036397">
    <property type="entry name" value="RNaseH_sf"/>
</dbReference>
<evidence type="ECO:0000313" key="1">
    <source>
        <dbReference type="EMBL" id="ETW04759.1"/>
    </source>
</evidence>
<dbReference type="PANTHER" id="PTHR47169">
    <property type="entry name" value="OS01G0541250 PROTEIN"/>
    <property type="match status" value="1"/>
</dbReference>
<dbReference type="RefSeq" id="XP_008866197.1">
    <property type="nucleotide sequence ID" value="XM_008867975.1"/>
</dbReference>
<proteinExistence type="predicted"/>
<reference evidence="1" key="1">
    <citation type="submission" date="2013-12" db="EMBL/GenBank/DDBJ databases">
        <title>The Genome Sequence of Aphanomyces invadans NJM9701.</title>
        <authorList>
            <consortium name="The Broad Institute Genomics Platform"/>
            <person name="Russ C."/>
            <person name="Tyler B."/>
            <person name="van West P."/>
            <person name="Dieguez-Uribeondo J."/>
            <person name="Young S.K."/>
            <person name="Zeng Q."/>
            <person name="Gargeya S."/>
            <person name="Fitzgerald M."/>
            <person name="Abouelleil A."/>
            <person name="Alvarado L."/>
            <person name="Chapman S.B."/>
            <person name="Gainer-Dewar J."/>
            <person name="Goldberg J."/>
            <person name="Griggs A."/>
            <person name="Gujja S."/>
            <person name="Hansen M."/>
            <person name="Howarth C."/>
            <person name="Imamovic A."/>
            <person name="Ireland A."/>
            <person name="Larimer J."/>
            <person name="McCowan C."/>
            <person name="Murphy C."/>
            <person name="Pearson M."/>
            <person name="Poon T.W."/>
            <person name="Priest M."/>
            <person name="Roberts A."/>
            <person name="Saif S."/>
            <person name="Shea T."/>
            <person name="Sykes S."/>
            <person name="Wortman J."/>
            <person name="Nusbaum C."/>
            <person name="Birren B."/>
        </authorList>
    </citation>
    <scope>NUCLEOTIDE SEQUENCE [LARGE SCALE GENOMIC DNA]</scope>
    <source>
        <strain evidence="1">NJM9701</strain>
    </source>
</reference>
<name>A0A024UEQ6_9STRA</name>